<accession>A0A388LND8</accession>
<protein>
    <submittedName>
        <fullName evidence="1">Uncharacterized protein</fullName>
    </submittedName>
</protein>
<organism evidence="1 2">
    <name type="scientific">Chara braunii</name>
    <name type="common">Braun's stonewort</name>
    <dbReference type="NCBI Taxonomy" id="69332"/>
    <lineage>
        <taxon>Eukaryota</taxon>
        <taxon>Viridiplantae</taxon>
        <taxon>Streptophyta</taxon>
        <taxon>Charophyceae</taxon>
        <taxon>Charales</taxon>
        <taxon>Characeae</taxon>
        <taxon>Chara</taxon>
    </lineage>
</organism>
<dbReference type="Gramene" id="GBG83866">
    <property type="protein sequence ID" value="GBG83866"/>
    <property type="gene ID" value="CBR_g37663"/>
</dbReference>
<gene>
    <name evidence="1" type="ORF">CBR_g37663</name>
</gene>
<name>A0A388LND8_CHABU</name>
<evidence type="ECO:0000313" key="2">
    <source>
        <dbReference type="Proteomes" id="UP000265515"/>
    </source>
</evidence>
<reference evidence="1 2" key="1">
    <citation type="journal article" date="2018" name="Cell">
        <title>The Chara Genome: Secondary Complexity and Implications for Plant Terrestrialization.</title>
        <authorList>
            <person name="Nishiyama T."/>
            <person name="Sakayama H."/>
            <person name="Vries J.D."/>
            <person name="Buschmann H."/>
            <person name="Saint-Marcoux D."/>
            <person name="Ullrich K.K."/>
            <person name="Haas F.B."/>
            <person name="Vanderstraeten L."/>
            <person name="Becker D."/>
            <person name="Lang D."/>
            <person name="Vosolsobe S."/>
            <person name="Rombauts S."/>
            <person name="Wilhelmsson P.K.I."/>
            <person name="Janitza P."/>
            <person name="Kern R."/>
            <person name="Heyl A."/>
            <person name="Rumpler F."/>
            <person name="Villalobos L.I.A.C."/>
            <person name="Clay J.M."/>
            <person name="Skokan R."/>
            <person name="Toyoda A."/>
            <person name="Suzuki Y."/>
            <person name="Kagoshima H."/>
            <person name="Schijlen E."/>
            <person name="Tajeshwar N."/>
            <person name="Catarino B."/>
            <person name="Hetherington A.J."/>
            <person name="Saltykova A."/>
            <person name="Bonnot C."/>
            <person name="Breuninger H."/>
            <person name="Symeonidi A."/>
            <person name="Radhakrishnan G.V."/>
            <person name="Van Nieuwerburgh F."/>
            <person name="Deforce D."/>
            <person name="Chang C."/>
            <person name="Karol K.G."/>
            <person name="Hedrich R."/>
            <person name="Ulvskov P."/>
            <person name="Glockner G."/>
            <person name="Delwiche C.F."/>
            <person name="Petrasek J."/>
            <person name="Van de Peer Y."/>
            <person name="Friml J."/>
            <person name="Beilby M."/>
            <person name="Dolan L."/>
            <person name="Kohara Y."/>
            <person name="Sugano S."/>
            <person name="Fujiyama A."/>
            <person name="Delaux P.-M."/>
            <person name="Quint M."/>
            <person name="TheiBen G."/>
            <person name="Hagemann M."/>
            <person name="Harholt J."/>
            <person name="Dunand C."/>
            <person name="Zachgo S."/>
            <person name="Langdale J."/>
            <person name="Maumus F."/>
            <person name="Straeten D.V.D."/>
            <person name="Gould S.B."/>
            <person name="Rensing S.A."/>
        </authorList>
    </citation>
    <scope>NUCLEOTIDE SEQUENCE [LARGE SCALE GENOMIC DNA]</scope>
    <source>
        <strain evidence="1 2">S276</strain>
    </source>
</reference>
<comment type="caution">
    <text evidence="1">The sequence shown here is derived from an EMBL/GenBank/DDBJ whole genome shotgun (WGS) entry which is preliminary data.</text>
</comment>
<evidence type="ECO:0000313" key="1">
    <source>
        <dbReference type="EMBL" id="GBG83866.1"/>
    </source>
</evidence>
<dbReference type="AlphaFoldDB" id="A0A388LND8"/>
<proteinExistence type="predicted"/>
<dbReference type="EMBL" id="BFEA01000454">
    <property type="protein sequence ID" value="GBG83866.1"/>
    <property type="molecule type" value="Genomic_DNA"/>
</dbReference>
<sequence>MLYLSWSVEGPVLSCSQERVQPCSQEEGPVLAPRGGSCFGPRRKAVTQKGILALIGKTCEKGLGRGWRQIERAENFRREAWSVEGLVLSCSQEGPALFPGGGSCFGPRRRVLSCSQEEVPVLASGGYCLVRRRRVPLLFPGGGSLSWSLDERPKRRSHHRISTGEYSILSRVIVLTIPV</sequence>
<dbReference type="Proteomes" id="UP000265515">
    <property type="component" value="Unassembled WGS sequence"/>
</dbReference>
<keyword evidence="2" id="KW-1185">Reference proteome</keyword>